<dbReference type="Gene3D" id="1.10.340.30">
    <property type="entry name" value="Hypothetical protein, domain 2"/>
    <property type="match status" value="1"/>
</dbReference>
<dbReference type="EMBL" id="JABMIG020000346">
    <property type="protein sequence ID" value="KAL3780545.1"/>
    <property type="molecule type" value="Genomic_DNA"/>
</dbReference>
<sequence length="499" mass="56055">MSLHAANSSTPKRKKAKLTTTSAAVTPDHHSPTQPQQQTVLIRLVPQRKPAIKCLDHGMTSPSSIFAAVNCYRSIRDALQIHRGNSSDTSNPDPVNHYAHFRDTIVQHFGQCDKFRMDFEHHTAKSASPHFPSPSKSTQLSCSAMERSLHKAVRHVCEKACFLRAYAPIREFCFLWRDLCIDTNHGDAAPVTSNGYSGQLHREICANNEQADDDIIPTKAQILNRWKCQLKLPLPSSTTLSETATDDVADTDNLHTTAKKRPKRKQGQSSSACTITFVSPNGEEFDKKVKMLKHLNDVVANSPQSYFTLQKVCPTAQPNPLSQYVTSMNPLFSPLGLLEELFTKDPWKLLLSTIFLNKTQRNQVDVVLFHFLQRWPDAQSASNAEVDEVRSIIAPLGLMNKRSKSVVRFSNEYLQLIASKRNGDSPLSPEDGKETVPTSVEFTLCRREILSLHQCGEYAWTAYQLFILKELPQGDTFKVCDHALQLYVEYKLGDYLQGG</sequence>
<proteinExistence type="predicted"/>
<evidence type="ECO:0000313" key="5">
    <source>
        <dbReference type="Proteomes" id="UP001516023"/>
    </source>
</evidence>
<gene>
    <name evidence="4" type="ORF">HJC23_001905</name>
</gene>
<dbReference type="InterPro" id="IPR045138">
    <property type="entry name" value="MeCP2/MBD4"/>
</dbReference>
<dbReference type="AlphaFoldDB" id="A0ABD3NXC8"/>
<feature type="compositionally biased region" description="Polar residues" evidence="3">
    <location>
        <begin position="1"/>
        <end position="10"/>
    </location>
</feature>
<reference evidence="4 5" key="1">
    <citation type="journal article" date="2020" name="G3 (Bethesda)">
        <title>Improved Reference Genome for Cyclotella cryptica CCMP332, a Model for Cell Wall Morphogenesis, Salinity Adaptation, and Lipid Production in Diatoms (Bacillariophyta).</title>
        <authorList>
            <person name="Roberts W.R."/>
            <person name="Downey K.M."/>
            <person name="Ruck E.C."/>
            <person name="Traller J.C."/>
            <person name="Alverson A.J."/>
        </authorList>
    </citation>
    <scope>NUCLEOTIDE SEQUENCE [LARGE SCALE GENOMIC DNA]</scope>
    <source>
        <strain evidence="4 5">CCMP332</strain>
    </source>
</reference>
<dbReference type="InterPro" id="IPR011257">
    <property type="entry name" value="DNA_glycosylase"/>
</dbReference>
<feature type="region of interest" description="Disordered" evidence="3">
    <location>
        <begin position="1"/>
        <end position="38"/>
    </location>
</feature>
<protein>
    <submittedName>
        <fullName evidence="4">Uncharacterized protein</fullName>
    </submittedName>
</protein>
<accession>A0ABD3NXC8</accession>
<comment type="caution">
    <text evidence="4">The sequence shown here is derived from an EMBL/GenBank/DDBJ whole genome shotgun (WGS) entry which is preliminary data.</text>
</comment>
<dbReference type="GO" id="GO:0005634">
    <property type="term" value="C:nucleus"/>
    <property type="evidence" value="ECO:0007669"/>
    <property type="project" value="UniProtKB-SubCell"/>
</dbReference>
<dbReference type="PANTHER" id="PTHR15074:SF0">
    <property type="entry name" value="METHYL-CPG-BINDING DOMAIN PROTEIN 4-LIKE PROTEIN"/>
    <property type="match status" value="1"/>
</dbReference>
<keyword evidence="5" id="KW-1185">Reference proteome</keyword>
<comment type="subcellular location">
    <subcellularLocation>
        <location evidence="1">Nucleus</location>
    </subcellularLocation>
</comment>
<evidence type="ECO:0000313" key="4">
    <source>
        <dbReference type="EMBL" id="KAL3780545.1"/>
    </source>
</evidence>
<dbReference type="Proteomes" id="UP001516023">
    <property type="component" value="Unassembled WGS sequence"/>
</dbReference>
<name>A0ABD3NXC8_9STRA</name>
<evidence type="ECO:0000256" key="3">
    <source>
        <dbReference type="SAM" id="MobiDB-lite"/>
    </source>
</evidence>
<keyword evidence="2" id="KW-0539">Nucleus</keyword>
<dbReference type="GO" id="GO:0003677">
    <property type="term" value="F:DNA binding"/>
    <property type="evidence" value="ECO:0007669"/>
    <property type="project" value="UniProtKB-ARBA"/>
</dbReference>
<organism evidence="4 5">
    <name type="scientific">Cyclotella cryptica</name>
    <dbReference type="NCBI Taxonomy" id="29204"/>
    <lineage>
        <taxon>Eukaryota</taxon>
        <taxon>Sar</taxon>
        <taxon>Stramenopiles</taxon>
        <taxon>Ochrophyta</taxon>
        <taxon>Bacillariophyta</taxon>
        <taxon>Coscinodiscophyceae</taxon>
        <taxon>Thalassiosirophycidae</taxon>
        <taxon>Stephanodiscales</taxon>
        <taxon>Stephanodiscaceae</taxon>
        <taxon>Cyclotella</taxon>
    </lineage>
</organism>
<evidence type="ECO:0000256" key="2">
    <source>
        <dbReference type="ARBA" id="ARBA00023242"/>
    </source>
</evidence>
<evidence type="ECO:0000256" key="1">
    <source>
        <dbReference type="ARBA" id="ARBA00004123"/>
    </source>
</evidence>
<dbReference type="PANTHER" id="PTHR15074">
    <property type="entry name" value="METHYL-CPG-BINDING PROTEIN"/>
    <property type="match status" value="1"/>
</dbReference>
<dbReference type="SUPFAM" id="SSF48150">
    <property type="entry name" value="DNA-glycosylase"/>
    <property type="match status" value="1"/>
</dbReference>